<dbReference type="STRING" id="563176.SAMN04488090_0813"/>
<dbReference type="Gene3D" id="3.40.50.720">
    <property type="entry name" value="NAD(P)-binding Rossmann-like Domain"/>
    <property type="match status" value="1"/>
</dbReference>
<gene>
    <name evidence="1" type="ORF">SAMN04488090_0813</name>
</gene>
<evidence type="ECO:0000313" key="2">
    <source>
        <dbReference type="Proteomes" id="UP000198901"/>
    </source>
</evidence>
<dbReference type="Proteomes" id="UP000198901">
    <property type="component" value="Unassembled WGS sequence"/>
</dbReference>
<evidence type="ECO:0000313" key="1">
    <source>
        <dbReference type="EMBL" id="SDL42721.1"/>
    </source>
</evidence>
<dbReference type="SUPFAM" id="SSF51735">
    <property type="entry name" value="NAD(P)-binding Rossmann-fold domains"/>
    <property type="match status" value="1"/>
</dbReference>
<dbReference type="PANTHER" id="PTHR14097:SF8">
    <property type="entry name" value="NAD(P)-BINDING DOMAIN-CONTAINING PROTEIN"/>
    <property type="match status" value="1"/>
</dbReference>
<dbReference type="AlphaFoldDB" id="A0A1G9JYX3"/>
<accession>A0A1G9JYX3</accession>
<dbReference type="InterPro" id="IPR036291">
    <property type="entry name" value="NAD(P)-bd_dom_sf"/>
</dbReference>
<reference evidence="1 2" key="1">
    <citation type="submission" date="2016-10" db="EMBL/GenBank/DDBJ databases">
        <authorList>
            <person name="de Groot N.N."/>
        </authorList>
    </citation>
    <scope>NUCLEOTIDE SEQUENCE [LARGE SCALE GENOMIC DNA]</scope>
    <source>
        <strain evidence="1 2">DSM 21668</strain>
    </source>
</reference>
<proteinExistence type="predicted"/>
<dbReference type="EMBL" id="FNGS01000002">
    <property type="protein sequence ID" value="SDL42721.1"/>
    <property type="molecule type" value="Genomic_DNA"/>
</dbReference>
<dbReference type="PANTHER" id="PTHR14097">
    <property type="entry name" value="OXIDOREDUCTASE HTATIP2"/>
    <property type="match status" value="1"/>
</dbReference>
<dbReference type="RefSeq" id="WP_093198155.1">
    <property type="nucleotide sequence ID" value="NZ_FNGS01000002.1"/>
</dbReference>
<organism evidence="1 2">
    <name type="scientific">Siphonobacter aquaeclarae</name>
    <dbReference type="NCBI Taxonomy" id="563176"/>
    <lineage>
        <taxon>Bacteria</taxon>
        <taxon>Pseudomonadati</taxon>
        <taxon>Bacteroidota</taxon>
        <taxon>Cytophagia</taxon>
        <taxon>Cytophagales</taxon>
        <taxon>Cytophagaceae</taxon>
        <taxon>Siphonobacter</taxon>
    </lineage>
</organism>
<name>A0A1G9JYX3_9BACT</name>
<sequence length="221" mass="24462">MGLKVIITGTTGMVGEGVLLECLENPAIDAVLSISRRPTGHTHPKLTELHIPEFWDLKEGDGRLRGYDACFFCAGVSSVGKNEAEFTRLTYDLTLHLAGILARLQPGMVFTYVSGRGTDAGDRANGAMWAKVKRRTEKDLEALPFGAVYHFRPAFMKATKGQLHVLKAYTYFAWLYPVMKVITPGWTCTLTEVGKAMIRCALDRPARRIIEVSDIKELAAQ</sequence>
<keyword evidence="2" id="KW-1185">Reference proteome</keyword>
<dbReference type="OrthoDB" id="9798632at2"/>
<protein>
    <submittedName>
        <fullName evidence="1">N-acetyl-gamma-glutamyl-phosphate reductase</fullName>
    </submittedName>
</protein>